<comment type="similarity">
    <text evidence="2 8">Belongs to the glycosyl hydrolase 32 family.</text>
</comment>
<evidence type="ECO:0000259" key="10">
    <source>
        <dbReference type="Pfam" id="PF00251"/>
    </source>
</evidence>
<dbReference type="SUPFAM" id="SSF49899">
    <property type="entry name" value="Concanavalin A-like lectins/glucanases"/>
    <property type="match status" value="1"/>
</dbReference>
<evidence type="ECO:0000313" key="13">
    <source>
        <dbReference type="Proteomes" id="UP000199428"/>
    </source>
</evidence>
<evidence type="ECO:0000256" key="3">
    <source>
        <dbReference type="ARBA" id="ARBA00012758"/>
    </source>
</evidence>
<dbReference type="PANTHER" id="PTHR43101">
    <property type="entry name" value="BETA-FRUCTOSIDASE"/>
    <property type="match status" value="1"/>
</dbReference>
<dbReference type="NCBIfam" id="TIGR01322">
    <property type="entry name" value="scrB_fam"/>
    <property type="match status" value="1"/>
</dbReference>
<keyword evidence="5 8" id="KW-0378">Hydrolase</keyword>
<dbReference type="InterPro" id="IPR001362">
    <property type="entry name" value="Glyco_hydro_32"/>
</dbReference>
<dbReference type="Gene3D" id="2.115.10.20">
    <property type="entry name" value="Glycosyl hydrolase domain, family 43"/>
    <property type="match status" value="1"/>
</dbReference>
<comment type="subcellular location">
    <subcellularLocation>
        <location evidence="9">Cytoplasm</location>
    </subcellularLocation>
</comment>
<evidence type="ECO:0000313" key="12">
    <source>
        <dbReference type="EMBL" id="SCZ80515.1"/>
    </source>
</evidence>
<dbReference type="PANTHER" id="PTHR43101:SF1">
    <property type="entry name" value="BETA-FRUCTOSIDASE"/>
    <property type="match status" value="1"/>
</dbReference>
<evidence type="ECO:0000256" key="1">
    <source>
        <dbReference type="ARBA" id="ARBA00004914"/>
    </source>
</evidence>
<keyword evidence="9" id="KW-0963">Cytoplasm</keyword>
<dbReference type="Pfam" id="PF00251">
    <property type="entry name" value="Glyco_hydro_32N"/>
    <property type="match status" value="1"/>
</dbReference>
<dbReference type="InterPro" id="IPR018053">
    <property type="entry name" value="Glyco_hydro_32_AS"/>
</dbReference>
<dbReference type="InterPro" id="IPR013189">
    <property type="entry name" value="Glyco_hydro_32_C"/>
</dbReference>
<evidence type="ECO:0000256" key="7">
    <source>
        <dbReference type="ARBA" id="ARBA00033367"/>
    </source>
</evidence>
<dbReference type="InterPro" id="IPR006232">
    <property type="entry name" value="Suc6P_hydrolase"/>
</dbReference>
<evidence type="ECO:0000259" key="11">
    <source>
        <dbReference type="Pfam" id="PF08244"/>
    </source>
</evidence>
<evidence type="ECO:0000256" key="4">
    <source>
        <dbReference type="ARBA" id="ARBA00019623"/>
    </source>
</evidence>
<dbReference type="UniPathway" id="UPA00238"/>
<accession>A0A1G5S2A0</accession>
<dbReference type="Gene3D" id="2.60.120.560">
    <property type="entry name" value="Exo-inulinase, domain 1"/>
    <property type="match status" value="1"/>
</dbReference>
<dbReference type="EMBL" id="FMWK01000014">
    <property type="protein sequence ID" value="SCZ80515.1"/>
    <property type="molecule type" value="Genomic_DNA"/>
</dbReference>
<dbReference type="GO" id="GO:0005737">
    <property type="term" value="C:cytoplasm"/>
    <property type="evidence" value="ECO:0007669"/>
    <property type="project" value="UniProtKB-SubCell"/>
</dbReference>
<dbReference type="Pfam" id="PF08244">
    <property type="entry name" value="Glyco_hydro_32C"/>
    <property type="match status" value="1"/>
</dbReference>
<dbReference type="GO" id="GO:0005985">
    <property type="term" value="P:sucrose metabolic process"/>
    <property type="evidence" value="ECO:0007669"/>
    <property type="project" value="UniProtKB-UniPathway"/>
</dbReference>
<evidence type="ECO:0000256" key="5">
    <source>
        <dbReference type="ARBA" id="ARBA00022801"/>
    </source>
</evidence>
<comment type="function">
    <text evidence="9">Enables the bacterium to metabolize sucrose as a sole carbon source.</text>
</comment>
<comment type="pathway">
    <text evidence="1 9">Glycan biosynthesis; sucrose metabolism.</text>
</comment>
<feature type="domain" description="Glycosyl hydrolase family 32 N-terminal" evidence="10">
    <location>
        <begin position="29"/>
        <end position="339"/>
    </location>
</feature>
<dbReference type="AlphaFoldDB" id="A0A1G5S2A0"/>
<comment type="catalytic activity">
    <reaction evidence="8">
        <text>Hydrolysis of terminal non-reducing beta-D-fructofuranoside residues in beta-D-fructofuranosides.</text>
        <dbReference type="EC" id="3.2.1.26"/>
    </reaction>
</comment>
<dbReference type="InterPro" id="IPR013148">
    <property type="entry name" value="Glyco_hydro_32_N"/>
</dbReference>
<feature type="domain" description="Glycosyl hydrolase family 32 C-terminal" evidence="11">
    <location>
        <begin position="342"/>
        <end position="496"/>
    </location>
</feature>
<dbReference type="Proteomes" id="UP000199428">
    <property type="component" value="Unassembled WGS sequence"/>
</dbReference>
<dbReference type="SUPFAM" id="SSF75005">
    <property type="entry name" value="Arabinanase/levansucrase/invertase"/>
    <property type="match status" value="1"/>
</dbReference>
<dbReference type="InterPro" id="IPR023296">
    <property type="entry name" value="Glyco_hydro_beta-prop_sf"/>
</dbReference>
<keyword evidence="6 8" id="KW-0326">Glycosidase</keyword>
<evidence type="ECO:0000256" key="6">
    <source>
        <dbReference type="ARBA" id="ARBA00023295"/>
    </source>
</evidence>
<keyword evidence="9" id="KW-0119">Carbohydrate metabolism</keyword>
<dbReference type="CDD" id="cd08996">
    <property type="entry name" value="GH32_FFase"/>
    <property type="match status" value="1"/>
</dbReference>
<dbReference type="InterPro" id="IPR013320">
    <property type="entry name" value="ConA-like_dom_sf"/>
</dbReference>
<evidence type="ECO:0000256" key="8">
    <source>
        <dbReference type="RuleBase" id="RU362110"/>
    </source>
</evidence>
<sequence>MNSQTLREARKYEEAQEKLIAKETRPKFHLTPRVGWMNDPNGLCYYEGKYHMFYQYHPYDAHWGPMHWGHAVSTDLLHWEFLPAALAPDEFYDKDGVFSGSAITLEDGRHLLMYTGVMKRTVENGQMKEFQTQCVAVGDGIDYEKYENNPVINADLIPEGSSKTDFRDPKIWKKKDGTYRVLVANRAADGSGQLLLFKSNDCFKWEFEKVFASNKGRYGLMWECPDFFELDGKGVLLTSPQDMLPEGFEFHNGNGNICIIGGYDDATDSFTEEKVQAVDYGIDYYAMQTVEMVDGRRVMIGWMQNWDTAGAHDAREPWFGQMALPREISIKDGRLRQWPIKELEDMRSGKVEYKDFEISATTDLKDRDSESIDGAISLEGINGRCVDLELEVRPKDVDAMFDKFVISIAADEKYHTDIVLRPKENIAKIDRKFSGSRRAIVHQRRAHIPWNKDSIKLRIVMDRYSMEVFFEDGLYVMTASLPTDVSCDGIFFNTNEDAILNIVKYDL</sequence>
<dbReference type="InterPro" id="IPR051214">
    <property type="entry name" value="GH32_Enzymes"/>
</dbReference>
<protein>
    <recommendedName>
        <fullName evidence="4 8">Sucrose-6-phosphate hydrolase</fullName>
        <ecNumber evidence="3 8">3.2.1.26</ecNumber>
    </recommendedName>
    <alternativeName>
        <fullName evidence="7 9">Invertase</fullName>
    </alternativeName>
</protein>
<organism evidence="12 13">
    <name type="scientific">Pseudobutyrivibrio xylanivorans</name>
    <dbReference type="NCBI Taxonomy" id="185007"/>
    <lineage>
        <taxon>Bacteria</taxon>
        <taxon>Bacillati</taxon>
        <taxon>Bacillota</taxon>
        <taxon>Clostridia</taxon>
        <taxon>Lachnospirales</taxon>
        <taxon>Lachnospiraceae</taxon>
        <taxon>Pseudobutyrivibrio</taxon>
    </lineage>
</organism>
<reference evidence="12 13" key="1">
    <citation type="submission" date="2016-10" db="EMBL/GenBank/DDBJ databases">
        <authorList>
            <person name="de Groot N.N."/>
        </authorList>
    </citation>
    <scope>NUCLEOTIDE SEQUENCE [LARGE SCALE GENOMIC DNA]</scope>
    <source>
        <strain evidence="12 13">DSM 10317</strain>
    </source>
</reference>
<dbReference type="RefSeq" id="WP_028246110.1">
    <property type="nucleotide sequence ID" value="NZ_FMWK01000014.1"/>
</dbReference>
<dbReference type="GO" id="GO:0004564">
    <property type="term" value="F:beta-fructofuranosidase activity"/>
    <property type="evidence" value="ECO:0007669"/>
    <property type="project" value="UniProtKB-EC"/>
</dbReference>
<name>A0A1G5S2A0_PSEXY</name>
<dbReference type="PROSITE" id="PS00609">
    <property type="entry name" value="GLYCOSYL_HYDROL_F32"/>
    <property type="match status" value="1"/>
</dbReference>
<gene>
    <name evidence="12" type="ORF">SAMN02910350_02340</name>
</gene>
<dbReference type="EC" id="3.2.1.26" evidence="3 8"/>
<proteinExistence type="inferred from homology"/>
<evidence type="ECO:0000256" key="2">
    <source>
        <dbReference type="ARBA" id="ARBA00009902"/>
    </source>
</evidence>
<evidence type="ECO:0000256" key="9">
    <source>
        <dbReference type="RuleBase" id="RU365015"/>
    </source>
</evidence>
<dbReference type="SMART" id="SM00640">
    <property type="entry name" value="Glyco_32"/>
    <property type="match status" value="1"/>
</dbReference>